<dbReference type="AlphaFoldDB" id="A0A1Q3ADL4"/>
<feature type="region of interest" description="Disordered" evidence="8">
    <location>
        <begin position="1"/>
        <end position="23"/>
    </location>
</feature>
<organism evidence="10 11">
    <name type="scientific">Zygosaccharomyces rouxii</name>
    <dbReference type="NCBI Taxonomy" id="4956"/>
    <lineage>
        <taxon>Eukaryota</taxon>
        <taxon>Fungi</taxon>
        <taxon>Dikarya</taxon>
        <taxon>Ascomycota</taxon>
        <taxon>Saccharomycotina</taxon>
        <taxon>Saccharomycetes</taxon>
        <taxon>Saccharomycetales</taxon>
        <taxon>Saccharomycetaceae</taxon>
        <taxon>Zygosaccharomyces</taxon>
    </lineage>
</organism>
<keyword evidence="6" id="KW-0804">Transcription</keyword>
<dbReference type="PANTHER" id="PTHR31845:SF34">
    <property type="entry name" value="TRANSCRIPTIONAL ACTIVATOR OF PROTEASES PRTT"/>
    <property type="match status" value="1"/>
</dbReference>
<dbReference type="InterPro" id="IPR036864">
    <property type="entry name" value="Zn2-C6_fun-type_DNA-bd_sf"/>
</dbReference>
<evidence type="ECO:0000256" key="7">
    <source>
        <dbReference type="ARBA" id="ARBA00023242"/>
    </source>
</evidence>
<evidence type="ECO:0000313" key="11">
    <source>
        <dbReference type="Proteomes" id="UP000187013"/>
    </source>
</evidence>
<evidence type="ECO:0000256" key="2">
    <source>
        <dbReference type="ARBA" id="ARBA00022723"/>
    </source>
</evidence>
<dbReference type="GO" id="GO:0000981">
    <property type="term" value="F:DNA-binding transcription factor activity, RNA polymerase II-specific"/>
    <property type="evidence" value="ECO:0007669"/>
    <property type="project" value="InterPro"/>
</dbReference>
<evidence type="ECO:0000259" key="9">
    <source>
        <dbReference type="PROSITE" id="PS50048"/>
    </source>
</evidence>
<evidence type="ECO:0000313" key="10">
    <source>
        <dbReference type="EMBL" id="GAV53856.1"/>
    </source>
</evidence>
<dbReference type="GO" id="GO:0000976">
    <property type="term" value="F:transcription cis-regulatory region binding"/>
    <property type="evidence" value="ECO:0007669"/>
    <property type="project" value="TreeGrafter"/>
</dbReference>
<comment type="subcellular location">
    <subcellularLocation>
        <location evidence="1">Nucleus</location>
    </subcellularLocation>
</comment>
<evidence type="ECO:0000256" key="5">
    <source>
        <dbReference type="ARBA" id="ARBA00023125"/>
    </source>
</evidence>
<dbReference type="SMART" id="SM00066">
    <property type="entry name" value="GAL4"/>
    <property type="match status" value="1"/>
</dbReference>
<dbReference type="GO" id="GO:0008270">
    <property type="term" value="F:zinc ion binding"/>
    <property type="evidence" value="ECO:0007669"/>
    <property type="project" value="InterPro"/>
</dbReference>
<keyword evidence="3" id="KW-0862">Zinc</keyword>
<comment type="caution">
    <text evidence="10">The sequence shown here is derived from an EMBL/GenBank/DDBJ whole genome shotgun (WGS) entry which is preliminary data.</text>
</comment>
<keyword evidence="2" id="KW-0479">Metal-binding</keyword>
<reference evidence="10 11" key="1">
    <citation type="submission" date="2016-08" db="EMBL/GenBank/DDBJ databases">
        <title>Draft genome sequence of allopolyploid Zygosaccharomyces rouxii.</title>
        <authorList>
            <person name="Watanabe J."/>
            <person name="Uehara K."/>
            <person name="Mogi Y."/>
            <person name="Tsukioka Y."/>
        </authorList>
    </citation>
    <scope>NUCLEOTIDE SEQUENCE [LARGE SCALE GENOMIC DNA]</scope>
    <source>
        <strain evidence="10 11">NBRC 110957</strain>
    </source>
</reference>
<dbReference type="OrthoDB" id="2595934at2759"/>
<dbReference type="Pfam" id="PF00172">
    <property type="entry name" value="Zn_clus"/>
    <property type="match status" value="1"/>
</dbReference>
<dbReference type="Gene3D" id="4.10.240.10">
    <property type="entry name" value="Zn(2)-C6 fungal-type DNA-binding domain"/>
    <property type="match status" value="1"/>
</dbReference>
<dbReference type="Proteomes" id="UP000187013">
    <property type="component" value="Unassembled WGS sequence"/>
</dbReference>
<evidence type="ECO:0000256" key="6">
    <source>
        <dbReference type="ARBA" id="ARBA00023163"/>
    </source>
</evidence>
<name>A0A1Q3ADL4_ZYGRO</name>
<dbReference type="CDD" id="cd00067">
    <property type="entry name" value="GAL4"/>
    <property type="match status" value="1"/>
</dbReference>
<gene>
    <name evidence="10" type="ORF">ZYGR_0AK03580</name>
</gene>
<protein>
    <recommendedName>
        <fullName evidence="9">Zn(2)-C6 fungal-type domain-containing protein</fullName>
    </recommendedName>
</protein>
<keyword evidence="7" id="KW-0539">Nucleus</keyword>
<dbReference type="PROSITE" id="PS00463">
    <property type="entry name" value="ZN2_CY6_FUNGAL_1"/>
    <property type="match status" value="1"/>
</dbReference>
<dbReference type="PANTHER" id="PTHR31845">
    <property type="entry name" value="FINGER DOMAIN PROTEIN, PUTATIVE-RELATED"/>
    <property type="match status" value="1"/>
</dbReference>
<dbReference type="EMBL" id="BDGX01000037">
    <property type="protein sequence ID" value="GAV53856.1"/>
    <property type="molecule type" value="Genomic_DNA"/>
</dbReference>
<evidence type="ECO:0000256" key="3">
    <source>
        <dbReference type="ARBA" id="ARBA00022833"/>
    </source>
</evidence>
<dbReference type="GO" id="GO:0005634">
    <property type="term" value="C:nucleus"/>
    <property type="evidence" value="ECO:0007669"/>
    <property type="project" value="UniProtKB-SubCell"/>
</dbReference>
<accession>A0A1Q3ADL4</accession>
<evidence type="ECO:0000256" key="4">
    <source>
        <dbReference type="ARBA" id="ARBA00023015"/>
    </source>
</evidence>
<dbReference type="InterPro" id="IPR001138">
    <property type="entry name" value="Zn2Cys6_DnaBD"/>
</dbReference>
<evidence type="ECO:0000256" key="1">
    <source>
        <dbReference type="ARBA" id="ARBA00004123"/>
    </source>
</evidence>
<dbReference type="SUPFAM" id="SSF57701">
    <property type="entry name" value="Zn2/Cys6 DNA-binding domain"/>
    <property type="match status" value="1"/>
</dbReference>
<evidence type="ECO:0000256" key="8">
    <source>
        <dbReference type="SAM" id="MobiDB-lite"/>
    </source>
</evidence>
<feature type="domain" description="Zn(2)-C6 fungal-type" evidence="9">
    <location>
        <begin position="32"/>
        <end position="66"/>
    </location>
</feature>
<dbReference type="InterPro" id="IPR051089">
    <property type="entry name" value="prtT"/>
</dbReference>
<proteinExistence type="predicted"/>
<sequence length="680" mass="77915">MPPSDDISKSKYGTGVHKPRKKEFKGKRAVRACDTCRRLKTRCILSPIPNEFYCLRCESLKIRCSFQDMLGRPESRNDEPESSDPETLKMLIKHGYGTKDAEITSKLLHTINNNVSKVLQILEGSSNGKPMSAPPTAAVPVPHSLPKVDLGVLDADKIMTPNARSMEGFSPDLSSSLQSTERRHIMPYLTSPYVLLSQMVSKENLPIPVRKIYDSVEGPPAVDDLVTINLITLPEALLLVDSFRQHYGAWCSFPADQPIDELVESIRSKNGSLLLTTTCVLALRYTDRYHDLKTRVYKNLLYKLKSDLQLSLKFMPQTTEFLQAIVILSLYSSSFSSDIMSLDAWYLSGIGLQQYITKNIQESLQTALGQRNYFEDEPSEIGAFTSLRIWNHLCLVHLTHCVFSGRMCVVDEIRLDLCRRVLQMPKATNFDGRMVGEIALELILYNFMQQCQSAGSTTPGESTNTLEDVKEDLKDWLEEWNYLFTQPITQFLKFAYHYGYSMIIYSWYHRLYYMVAEEVMVSRGKFAYLQADNKTLLGSCLNEFYPVERIIESMSSESQLEMLLHCHRALREVVKTEFDVFKYLSDQIFFCSVLLSLMCVELSSSLQETGKDLLQDDRVREILMDIKIFSLRLQKIREGELKSFWVEEVDLKIPSVILQYHKAVENCLHSKFPNFENPTL</sequence>
<dbReference type="PROSITE" id="PS50048">
    <property type="entry name" value="ZN2_CY6_FUNGAL_2"/>
    <property type="match status" value="1"/>
</dbReference>
<keyword evidence="5" id="KW-0238">DNA-binding</keyword>
<keyword evidence="4" id="KW-0805">Transcription regulation</keyword>